<protein>
    <recommendedName>
        <fullName evidence="2">PA14 domain-containing protein</fullName>
    </recommendedName>
</protein>
<gene>
    <name evidence="3" type="ORF">CBR_g18863</name>
</gene>
<dbReference type="PANTHER" id="PTHR46769">
    <property type="entry name" value="POLYCYSTIC KIDNEY AND HEPATIC DISEASE 1 (AUTOSOMAL RECESSIVE)-LIKE 1"/>
    <property type="match status" value="1"/>
</dbReference>
<organism evidence="3 4">
    <name type="scientific">Chara braunii</name>
    <name type="common">Braun's stonewort</name>
    <dbReference type="NCBI Taxonomy" id="69332"/>
    <lineage>
        <taxon>Eukaryota</taxon>
        <taxon>Viridiplantae</taxon>
        <taxon>Streptophyta</taxon>
        <taxon>Charophyceae</taxon>
        <taxon>Charales</taxon>
        <taxon>Characeae</taxon>
        <taxon>Chara</taxon>
    </lineage>
</organism>
<evidence type="ECO:0000313" key="3">
    <source>
        <dbReference type="EMBL" id="GBG74452.1"/>
    </source>
</evidence>
<dbReference type="Gene3D" id="3.90.182.10">
    <property type="entry name" value="Toxin - Anthrax Protective Antigen,domain 1"/>
    <property type="match status" value="1"/>
</dbReference>
<dbReference type="PANTHER" id="PTHR46769:SF2">
    <property type="entry name" value="FIBROCYSTIN-L ISOFORM 2 PRECURSOR-RELATED"/>
    <property type="match status" value="1"/>
</dbReference>
<dbReference type="InterPro" id="IPR002909">
    <property type="entry name" value="IPT_dom"/>
</dbReference>
<dbReference type="SUPFAM" id="SSF56988">
    <property type="entry name" value="Anthrax protective antigen"/>
    <property type="match status" value="1"/>
</dbReference>
<dbReference type="EMBL" id="BFEA01000203">
    <property type="protein sequence ID" value="GBG74452.1"/>
    <property type="molecule type" value="Genomic_DNA"/>
</dbReference>
<dbReference type="Gramene" id="GBG74452">
    <property type="protein sequence ID" value="GBG74452"/>
    <property type="gene ID" value="CBR_g18863"/>
</dbReference>
<keyword evidence="1" id="KW-0732">Signal</keyword>
<keyword evidence="4" id="KW-1185">Reference proteome</keyword>
<name>A0A388KWU5_CHABU</name>
<dbReference type="Gene3D" id="2.60.40.10">
    <property type="entry name" value="Immunoglobulins"/>
    <property type="match status" value="5"/>
</dbReference>
<dbReference type="InterPro" id="IPR014756">
    <property type="entry name" value="Ig_E-set"/>
</dbReference>
<evidence type="ECO:0000259" key="2">
    <source>
        <dbReference type="PROSITE" id="PS51820"/>
    </source>
</evidence>
<dbReference type="PROSITE" id="PS51820">
    <property type="entry name" value="PA14"/>
    <property type="match status" value="1"/>
</dbReference>
<dbReference type="InterPro" id="IPR011658">
    <property type="entry name" value="PA14_dom"/>
</dbReference>
<feature type="domain" description="PA14" evidence="2">
    <location>
        <begin position="909"/>
        <end position="1057"/>
    </location>
</feature>
<sequence length="1334" mass="144564">MGVLFTFFSQEALSSVELGPTSCWDIKEALKTLSALPAPLKVDCVQTGDGDAASMDYVIEWDNWSSDLLDEFSGEPALVGAILVPMDEVWSDLLEGAEEFAKAPEAAPPGKAEVVREQAYVPDLGGTFDLYLDGGGRDVSKVPFDIPDWKIGSIIYELTSLSGATASVQVMGVNETHMVRRWQINFPRRTTEFPLLQVDMSNLLGRDINVTTSRLRSLSPPVTGMFEMSFRGKGNVSVPWDASSEVMRNALDIMLNLEPGVVSVTKRSSCCWTHIWEVQFDAAELGGDLPCITLSKGSFTGLNTYLQCSELRKGTLGRFQGPVTAEYLRLPVPAPTVVNVRVNRVLGQCRDGQHCALIYDPSLTPSIMSVSPKEGTVETVFTISGSGFVKDMRMIQLFIGHKKANVRNTTETTIMVVPALDTRSGPSEVKVLIMGVGQSIGVMETSARVMVRALKVGSASPKYVALQGQTLVTISGRGFDSAELTVQFGIWGPAVVLSQSVTSTSFVCVSPPALEINGTEELIDIHVFLEYSDGFVENATLAGAVAYVDPTASETQYAIPIITALSAQELPAGRPGYLNISGWFPGDYASNQRYEDVVISIGGDMARCHVIAMRLDEITCRYSSLQPGYHNVTVSLSGNGTTVTNGNDIEVRYGIFSISPSEGSIAGGTELVIQGEGFVPMDNSEWANVVFISVPASSSNPNGVVPSRTPFIMSMTPSVVQAGSTLYINGSNLQSNASVFVNDRPCPRSNNIHPLQPGSLECKVPYLAVGVHRIRVSVPGLGNAASAGDLLGFVLYTGSISTMSPTVSSLAGGLTVTVTGSGFNDTHLQQNQVQFGSFDCKVRSAQKQGSMTVLDNGQSNSQDGEAPANAPAIGALEVFPSEEVPYSVPTGNASEMLGQGEELLTCQVDYPKGLIGKYYVMENLNNLPNFEGLVPSATRLEPNITFDDNSFRNLRSLINDASFAAEFMGYIFMQLAGTYQFFIMSDDGVRLFIDNTKVLEDDRKRGPELSSGSFYVSRPNEWHLFYLQYFQWGGTKWLQFFWQPPAADVITAAVDASALPPSASISDKHTFSPGNSLMVAPQYSMPPGNHFGENASLFVPSIDPFLDSFKRPSMTSRSWNGHPVLGQKTQQPGGWWSTGSTMTAGVNNHGPEVAARPDMDVRIEKAQTGIPQEVIQQILWMAEPDHEAGELQDVALSDDHHPNNYLQNVNISSTKDHTQVYYAEQWLQSLSYFSNLTAQTVEDPTKALSYEYYAAMASESHSISDYQVLLSGTGANMPKQRIDKDVNGEKLSSSFVQGSDKPIPFLPHVGRDTSRNLQAKARLAVPSEVFSSEN</sequence>
<dbReference type="Pfam" id="PF07691">
    <property type="entry name" value="PA14"/>
    <property type="match status" value="1"/>
</dbReference>
<accession>A0A388KWU5</accession>
<comment type="caution">
    <text evidence="3">The sequence shown here is derived from an EMBL/GenBank/DDBJ whole genome shotgun (WGS) entry which is preliminary data.</text>
</comment>
<dbReference type="InterPro" id="IPR052387">
    <property type="entry name" value="Fibrocystin"/>
</dbReference>
<dbReference type="Proteomes" id="UP000265515">
    <property type="component" value="Unassembled WGS sequence"/>
</dbReference>
<proteinExistence type="predicted"/>
<dbReference type="CDD" id="cd00102">
    <property type="entry name" value="IPT"/>
    <property type="match status" value="2"/>
</dbReference>
<evidence type="ECO:0000313" key="4">
    <source>
        <dbReference type="Proteomes" id="UP000265515"/>
    </source>
</evidence>
<evidence type="ECO:0000256" key="1">
    <source>
        <dbReference type="ARBA" id="ARBA00022729"/>
    </source>
</evidence>
<dbReference type="SUPFAM" id="SSF81296">
    <property type="entry name" value="E set domains"/>
    <property type="match status" value="4"/>
</dbReference>
<reference evidence="3 4" key="1">
    <citation type="journal article" date="2018" name="Cell">
        <title>The Chara Genome: Secondary Complexity and Implications for Plant Terrestrialization.</title>
        <authorList>
            <person name="Nishiyama T."/>
            <person name="Sakayama H."/>
            <person name="Vries J.D."/>
            <person name="Buschmann H."/>
            <person name="Saint-Marcoux D."/>
            <person name="Ullrich K.K."/>
            <person name="Haas F.B."/>
            <person name="Vanderstraeten L."/>
            <person name="Becker D."/>
            <person name="Lang D."/>
            <person name="Vosolsobe S."/>
            <person name="Rombauts S."/>
            <person name="Wilhelmsson P.K.I."/>
            <person name="Janitza P."/>
            <person name="Kern R."/>
            <person name="Heyl A."/>
            <person name="Rumpler F."/>
            <person name="Villalobos L.I.A.C."/>
            <person name="Clay J.M."/>
            <person name="Skokan R."/>
            <person name="Toyoda A."/>
            <person name="Suzuki Y."/>
            <person name="Kagoshima H."/>
            <person name="Schijlen E."/>
            <person name="Tajeshwar N."/>
            <person name="Catarino B."/>
            <person name="Hetherington A.J."/>
            <person name="Saltykova A."/>
            <person name="Bonnot C."/>
            <person name="Breuninger H."/>
            <person name="Symeonidi A."/>
            <person name="Radhakrishnan G.V."/>
            <person name="Van Nieuwerburgh F."/>
            <person name="Deforce D."/>
            <person name="Chang C."/>
            <person name="Karol K.G."/>
            <person name="Hedrich R."/>
            <person name="Ulvskov P."/>
            <person name="Glockner G."/>
            <person name="Delwiche C.F."/>
            <person name="Petrasek J."/>
            <person name="Van de Peer Y."/>
            <person name="Friml J."/>
            <person name="Beilby M."/>
            <person name="Dolan L."/>
            <person name="Kohara Y."/>
            <person name="Sugano S."/>
            <person name="Fujiyama A."/>
            <person name="Delaux P.-M."/>
            <person name="Quint M."/>
            <person name="TheiBen G."/>
            <person name="Hagemann M."/>
            <person name="Harholt J."/>
            <person name="Dunand C."/>
            <person name="Zachgo S."/>
            <person name="Langdale J."/>
            <person name="Maumus F."/>
            <person name="Straeten D.V.D."/>
            <person name="Gould S.B."/>
            <person name="Rensing S.A."/>
        </authorList>
    </citation>
    <scope>NUCLEOTIDE SEQUENCE [LARGE SCALE GENOMIC DNA]</scope>
    <source>
        <strain evidence="3 4">S276</strain>
    </source>
</reference>
<dbReference type="InterPro" id="IPR013783">
    <property type="entry name" value="Ig-like_fold"/>
</dbReference>
<dbReference type="STRING" id="69332.A0A388KWU5"/>
<dbReference type="CDD" id="cd00603">
    <property type="entry name" value="IPT_PCSR"/>
    <property type="match status" value="2"/>
</dbReference>
<dbReference type="Pfam" id="PF01833">
    <property type="entry name" value="TIG"/>
    <property type="match status" value="5"/>
</dbReference>
<dbReference type="OrthoDB" id="412914at2759"/>
<dbReference type="InterPro" id="IPR037524">
    <property type="entry name" value="PA14/GLEYA"/>
</dbReference>